<reference evidence="2" key="1">
    <citation type="journal article" date="2022" name="Microbiol. Resour. Announc.">
        <title>Genome Sequence of Cupriavidus campinensis Strain G5, a Member of a Bacterial Consortium Capable of Polyethylene Degradation.</title>
        <authorList>
            <person name="Schneider B."/>
            <person name="Pfeiffer F."/>
            <person name="Dyall-Smith M."/>
            <person name="Kunte H.J."/>
        </authorList>
    </citation>
    <scope>NUCLEOTIDE SEQUENCE</scope>
    <source>
        <strain evidence="2">G5</strain>
    </source>
</reference>
<dbReference type="RefSeq" id="WP_250024698.1">
    <property type="nucleotide sequence ID" value="NZ_CP097330.1"/>
</dbReference>
<sequence>MLQPEVESLVPGQTFDRRRFVKTALGSAFAAAALPVAAETIKTDFNGLTAGEVTIPSGGFNMPAYRAQPEGKSNLPVVLVISEIFGVHEHIADICRRFAKLGYLAIAPELFARQGDPGSFGTIQELQTNIIAKVPDAQVMGDLDAASTWAGAHGGDLNRLGITGFCWGGRITWLYTAHSPRVKAGVAWYGQLVGEPTPLKPRSALESVNQLHAPVLGLYGGKDTGITQEHVAKMKAALVASPDANAKASTFVVYPEAGHAFNADYRSSYVEAAAKDGWQRCLAWLRANKVA</sequence>
<accession>A0AAE9L162</accession>
<dbReference type="Proteomes" id="UP001056132">
    <property type="component" value="Chromosome 1"/>
</dbReference>
<dbReference type="PANTHER" id="PTHR46623">
    <property type="entry name" value="CARBOXYMETHYLENEBUTENOLIDASE-RELATED"/>
    <property type="match status" value="1"/>
</dbReference>
<dbReference type="AlphaFoldDB" id="A0AAE9L162"/>
<evidence type="ECO:0000259" key="1">
    <source>
        <dbReference type="Pfam" id="PF01738"/>
    </source>
</evidence>
<evidence type="ECO:0000313" key="2">
    <source>
        <dbReference type="EMBL" id="URF03281.1"/>
    </source>
</evidence>
<dbReference type="InterPro" id="IPR006311">
    <property type="entry name" value="TAT_signal"/>
</dbReference>
<protein>
    <submittedName>
        <fullName evidence="2">Dienelactone hydrolase family protein</fullName>
    </submittedName>
</protein>
<dbReference type="SUPFAM" id="SSF53474">
    <property type="entry name" value="alpha/beta-Hydrolases"/>
    <property type="match status" value="1"/>
</dbReference>
<dbReference type="PROSITE" id="PS51318">
    <property type="entry name" value="TAT"/>
    <property type="match status" value="1"/>
</dbReference>
<dbReference type="GO" id="GO:0016787">
    <property type="term" value="F:hydrolase activity"/>
    <property type="evidence" value="ECO:0007669"/>
    <property type="project" value="UniProtKB-KW"/>
</dbReference>
<dbReference type="KEGG" id="ccam:M5D45_12140"/>
<reference evidence="2" key="2">
    <citation type="submission" date="2022-05" db="EMBL/GenBank/DDBJ databases">
        <authorList>
            <person name="Kunte H.-J."/>
        </authorList>
    </citation>
    <scope>NUCLEOTIDE SEQUENCE</scope>
    <source>
        <strain evidence="2">G5</strain>
    </source>
</reference>
<dbReference type="InterPro" id="IPR051049">
    <property type="entry name" value="Dienelactone_hydrolase-like"/>
</dbReference>
<evidence type="ECO:0000313" key="3">
    <source>
        <dbReference type="Proteomes" id="UP001056132"/>
    </source>
</evidence>
<keyword evidence="2" id="KW-0378">Hydrolase</keyword>
<name>A0AAE9L162_9BURK</name>
<dbReference type="Gene3D" id="3.40.50.1820">
    <property type="entry name" value="alpha/beta hydrolase"/>
    <property type="match status" value="1"/>
</dbReference>
<dbReference type="Pfam" id="PF01738">
    <property type="entry name" value="DLH"/>
    <property type="match status" value="1"/>
</dbReference>
<proteinExistence type="predicted"/>
<feature type="domain" description="Dienelactone hydrolase" evidence="1">
    <location>
        <begin position="62"/>
        <end position="286"/>
    </location>
</feature>
<dbReference type="EMBL" id="CP097330">
    <property type="protein sequence ID" value="URF03281.1"/>
    <property type="molecule type" value="Genomic_DNA"/>
</dbReference>
<dbReference type="InterPro" id="IPR002925">
    <property type="entry name" value="Dienelactn_hydro"/>
</dbReference>
<gene>
    <name evidence="2" type="ORF">M5D45_12140</name>
</gene>
<dbReference type="PANTHER" id="PTHR46623:SF6">
    <property type="entry name" value="ALPHA_BETA-HYDROLASES SUPERFAMILY PROTEIN"/>
    <property type="match status" value="1"/>
</dbReference>
<dbReference type="InterPro" id="IPR029058">
    <property type="entry name" value="AB_hydrolase_fold"/>
</dbReference>
<organism evidence="2 3">
    <name type="scientific">Cupriavidus campinensis</name>
    <dbReference type="NCBI Taxonomy" id="151783"/>
    <lineage>
        <taxon>Bacteria</taxon>
        <taxon>Pseudomonadati</taxon>
        <taxon>Pseudomonadota</taxon>
        <taxon>Betaproteobacteria</taxon>
        <taxon>Burkholderiales</taxon>
        <taxon>Burkholderiaceae</taxon>
        <taxon>Cupriavidus</taxon>
    </lineage>
</organism>